<dbReference type="RefSeq" id="WP_253567845.1">
    <property type="nucleotide sequence ID" value="NZ_JAMZEK010000003.1"/>
</dbReference>
<accession>A0ABT1FDC6</accession>
<name>A0ABT1FDC6_9GAMM</name>
<dbReference type="Proteomes" id="UP001204615">
    <property type="component" value="Unassembled WGS sequence"/>
</dbReference>
<gene>
    <name evidence="1" type="ORF">NC595_15155</name>
</gene>
<reference evidence="1 2" key="1">
    <citation type="submission" date="2022-06" db="EMBL/GenBank/DDBJ databases">
        <title>Dyella sp. Sa strain:Sa Genome sequencing.</title>
        <authorList>
            <person name="Park S."/>
        </authorList>
    </citation>
    <scope>NUCLEOTIDE SEQUENCE [LARGE SCALE GENOMIC DNA]</scope>
    <source>
        <strain evidence="1 2">Sa</strain>
    </source>
</reference>
<keyword evidence="2" id="KW-1185">Reference proteome</keyword>
<proteinExistence type="predicted"/>
<protein>
    <submittedName>
        <fullName evidence="1">DUF1320 domain-containing protein</fullName>
    </submittedName>
</protein>
<dbReference type="Pfam" id="PF07030">
    <property type="entry name" value="Phage_Mu_Gp36"/>
    <property type="match status" value="1"/>
</dbReference>
<comment type="caution">
    <text evidence="1">The sequence shown here is derived from an EMBL/GenBank/DDBJ whole genome shotgun (WGS) entry which is preliminary data.</text>
</comment>
<sequence>MTYAQQSDIDTRYGSDLLLTIADRDGDGVVDTDAVLLALTDADDVINSHLAERYQLPLATVPPLLVKYAVDLAVYSLAALPTEEMRNRYNDTIKALKNIATGVQQLGLAPPPATAGQNATVVSPPRAFGRNQTRVL</sequence>
<evidence type="ECO:0000313" key="1">
    <source>
        <dbReference type="EMBL" id="MCP1375387.1"/>
    </source>
</evidence>
<organism evidence="1 2">
    <name type="scientific">Dyella lutea</name>
    <dbReference type="NCBI Taxonomy" id="2950441"/>
    <lineage>
        <taxon>Bacteria</taxon>
        <taxon>Pseudomonadati</taxon>
        <taxon>Pseudomonadota</taxon>
        <taxon>Gammaproteobacteria</taxon>
        <taxon>Lysobacterales</taxon>
        <taxon>Rhodanobacteraceae</taxon>
        <taxon>Dyella</taxon>
    </lineage>
</organism>
<dbReference type="EMBL" id="JAMZEK010000003">
    <property type="protein sequence ID" value="MCP1375387.1"/>
    <property type="molecule type" value="Genomic_DNA"/>
</dbReference>
<dbReference type="InterPro" id="IPR009752">
    <property type="entry name" value="Phage_Mu_GpJ"/>
</dbReference>
<evidence type="ECO:0000313" key="2">
    <source>
        <dbReference type="Proteomes" id="UP001204615"/>
    </source>
</evidence>